<proteinExistence type="predicted"/>
<accession>A0ABS7Y2Z8</accession>
<dbReference type="Proteomes" id="UP001198402">
    <property type="component" value="Unassembled WGS sequence"/>
</dbReference>
<keyword evidence="2" id="KW-1185">Reference proteome</keyword>
<evidence type="ECO:0008006" key="3">
    <source>
        <dbReference type="Google" id="ProtNLM"/>
    </source>
</evidence>
<protein>
    <recommendedName>
        <fullName evidence="3">TfoX N-terminal domain-containing protein</fullName>
    </recommendedName>
</protein>
<evidence type="ECO:0000313" key="2">
    <source>
        <dbReference type="Proteomes" id="UP001198402"/>
    </source>
</evidence>
<gene>
    <name evidence="1" type="ORF">LBV24_13880</name>
</gene>
<dbReference type="EMBL" id="JAIUJS010000010">
    <property type="protein sequence ID" value="MCA0154314.1"/>
    <property type="molecule type" value="Genomic_DNA"/>
</dbReference>
<name>A0ABS7Y2Z8_9FLAO</name>
<dbReference type="RefSeq" id="WP_224479263.1">
    <property type="nucleotide sequence ID" value="NZ_JAIUJS010000010.1"/>
</dbReference>
<sequence>MLKIGESAYSEVIEKPECLPMDFTGRPMKGFIFITPDGFDMDEDLEYWIELALKFNLEHYR</sequence>
<reference evidence="2" key="1">
    <citation type="submission" date="2023-07" db="EMBL/GenBank/DDBJ databases">
        <authorList>
            <person name="Yue Y."/>
        </authorList>
    </citation>
    <scope>NUCLEOTIDE SEQUENCE [LARGE SCALE GENOMIC DNA]</scope>
    <source>
        <strain evidence="2">2Y89</strain>
    </source>
</reference>
<comment type="caution">
    <text evidence="1">The sequence shown here is derived from an EMBL/GenBank/DDBJ whole genome shotgun (WGS) entry which is preliminary data.</text>
</comment>
<evidence type="ECO:0000313" key="1">
    <source>
        <dbReference type="EMBL" id="MCA0154314.1"/>
    </source>
</evidence>
<organism evidence="1 2">
    <name type="scientific">Winogradskyella vincentii</name>
    <dbReference type="NCBI Taxonomy" id="2877122"/>
    <lineage>
        <taxon>Bacteria</taxon>
        <taxon>Pseudomonadati</taxon>
        <taxon>Bacteroidota</taxon>
        <taxon>Flavobacteriia</taxon>
        <taxon>Flavobacteriales</taxon>
        <taxon>Flavobacteriaceae</taxon>
        <taxon>Winogradskyella</taxon>
    </lineage>
</organism>